<accession>A0ABV2LVM2</accession>
<keyword evidence="1" id="KW-0175">Coiled coil</keyword>
<reference evidence="2 3" key="1">
    <citation type="submission" date="2024-06" db="EMBL/GenBank/DDBJ databases">
        <title>Genomic Encyclopedia of Type Strains, Phase IV (KMG-IV): sequencing the most valuable type-strain genomes for metagenomic binning, comparative biology and taxonomic classification.</title>
        <authorList>
            <person name="Goeker M."/>
        </authorList>
    </citation>
    <scope>NUCLEOTIDE SEQUENCE [LARGE SCALE GENOMIC DNA]</scope>
    <source>
        <strain evidence="2 3">DSM 29388</strain>
    </source>
</reference>
<evidence type="ECO:0000313" key="3">
    <source>
        <dbReference type="Proteomes" id="UP001549146"/>
    </source>
</evidence>
<comment type="caution">
    <text evidence="2">The sequence shown here is derived from an EMBL/GenBank/DDBJ whole genome shotgun (WGS) entry which is preliminary data.</text>
</comment>
<evidence type="ECO:0008006" key="4">
    <source>
        <dbReference type="Google" id="ProtNLM"/>
    </source>
</evidence>
<name>A0ABV2LVM2_9FLAO</name>
<evidence type="ECO:0000313" key="2">
    <source>
        <dbReference type="EMBL" id="MET3732611.1"/>
    </source>
</evidence>
<evidence type="ECO:0000256" key="1">
    <source>
        <dbReference type="SAM" id="Coils"/>
    </source>
</evidence>
<dbReference type="EMBL" id="JBEPMO010000015">
    <property type="protein sequence ID" value="MET3732611.1"/>
    <property type="molecule type" value="Genomic_DNA"/>
</dbReference>
<proteinExistence type="predicted"/>
<dbReference type="RefSeq" id="WP_354509999.1">
    <property type="nucleotide sequence ID" value="NZ_JBEPMO010000015.1"/>
</dbReference>
<gene>
    <name evidence="2" type="ORF">ABID46_002201</name>
</gene>
<sequence>MNKADLLGYLNEQIDLKIAEFENLIADVRSSNNDTKSSMGDKYETSREMLQQEINRLQSQLKVQLDQKAALSKISSEPCDIVKNGAIVQTKYAYFFVSVGFGEIILEGQKIFAVSPEAPLIQAIWGFSSGSQFVFNGVSQEILAIY</sequence>
<feature type="coiled-coil region" evidence="1">
    <location>
        <begin position="40"/>
        <end position="67"/>
    </location>
</feature>
<organism evidence="2 3">
    <name type="scientific">Moheibacter stercoris</name>
    <dbReference type="NCBI Taxonomy" id="1628251"/>
    <lineage>
        <taxon>Bacteria</taxon>
        <taxon>Pseudomonadati</taxon>
        <taxon>Bacteroidota</taxon>
        <taxon>Flavobacteriia</taxon>
        <taxon>Flavobacteriales</taxon>
        <taxon>Weeksellaceae</taxon>
        <taxon>Moheibacter</taxon>
    </lineage>
</organism>
<dbReference type="Proteomes" id="UP001549146">
    <property type="component" value="Unassembled WGS sequence"/>
</dbReference>
<protein>
    <recommendedName>
        <fullName evidence="4">Transcription elongation factor, GreA/GreB, C-term</fullName>
    </recommendedName>
</protein>
<keyword evidence="3" id="KW-1185">Reference proteome</keyword>